<feature type="binding site" evidence="1">
    <location>
        <position position="96"/>
    </location>
    <ligand>
        <name>Zn(2+)</name>
        <dbReference type="ChEBI" id="CHEBI:29105"/>
    </ligand>
</feature>
<evidence type="ECO:0008006" key="4">
    <source>
        <dbReference type="Google" id="ProtNLM"/>
    </source>
</evidence>
<dbReference type="InterPro" id="IPR005301">
    <property type="entry name" value="MOB_kinase_act_fam"/>
</dbReference>
<dbReference type="Proteomes" id="UP000030764">
    <property type="component" value="Unassembled WGS sequence"/>
</dbReference>
<evidence type="ECO:0000313" key="2">
    <source>
        <dbReference type="EMBL" id="KFD52720.1"/>
    </source>
</evidence>
<feature type="binding site" evidence="1">
    <location>
        <position position="193"/>
    </location>
    <ligand>
        <name>Zn(2+)</name>
        <dbReference type="ChEBI" id="CHEBI:29105"/>
    </ligand>
</feature>
<keyword evidence="1" id="KW-0862">Zinc</keyword>
<proteinExistence type="predicted"/>
<dbReference type="Gene3D" id="1.20.140.30">
    <property type="entry name" value="MOB kinase activator"/>
    <property type="match status" value="1"/>
</dbReference>
<name>A0A085M674_9BILA</name>
<feature type="binding site" evidence="1">
    <location>
        <position position="101"/>
    </location>
    <ligand>
        <name>Zn(2+)</name>
        <dbReference type="ChEBI" id="CHEBI:29105"/>
    </ligand>
</feature>
<gene>
    <name evidence="2" type="ORF">M513_06376</name>
</gene>
<dbReference type="PANTHER" id="PTHR22599">
    <property type="entry name" value="MPS ONE BINDER KINASE ACTIVATOR-LIKE MOB"/>
    <property type="match status" value="1"/>
</dbReference>
<reference evidence="2 3" key="1">
    <citation type="journal article" date="2014" name="Nat. Genet.">
        <title>Genome and transcriptome of the porcine whipworm Trichuris suis.</title>
        <authorList>
            <person name="Jex A.R."/>
            <person name="Nejsum P."/>
            <person name="Schwarz E.M."/>
            <person name="Hu L."/>
            <person name="Young N.D."/>
            <person name="Hall R.S."/>
            <person name="Korhonen P.K."/>
            <person name="Liao S."/>
            <person name="Thamsborg S."/>
            <person name="Xia J."/>
            <person name="Xu P."/>
            <person name="Wang S."/>
            <person name="Scheerlinck J.P."/>
            <person name="Hofmann A."/>
            <person name="Sternberg P.W."/>
            <person name="Wang J."/>
            <person name="Gasser R.B."/>
        </authorList>
    </citation>
    <scope>NUCLEOTIDE SEQUENCE [LARGE SCALE GENOMIC DNA]</scope>
    <source>
        <strain evidence="2">DCEP-RM93M</strain>
    </source>
</reference>
<accession>A0A085M674</accession>
<dbReference type="AlphaFoldDB" id="A0A085M674"/>
<dbReference type="EMBL" id="KL363224">
    <property type="protein sequence ID" value="KFD52720.1"/>
    <property type="molecule type" value="Genomic_DNA"/>
</dbReference>
<dbReference type="Pfam" id="PF03637">
    <property type="entry name" value="Mob1_phocein"/>
    <property type="match status" value="1"/>
</dbReference>
<sequence>MSEVADPVPTERILRRNRPGTKAADWCKWPEMKFEEMDSTLSVQQYIQQTIRKDPADIDAILTPPKGQDEAVWKCEHLRQFCMELNGLAVMLLNECDPTVCTQMAATEQWIYLCAAHKSPREVDVEQRDFRASIEFYALPFQCTAIDYIRHTLDGAVSLLNNSKYFPSRISIKENAVAKLASICRRVYRIFSHAYFNHKAVFDQFEASTHLCKRFTNFVVRFNLMQLEHLIIPNFDVGVTSASSHAGDGPTCQTTEGTLNDTIVTGTV</sequence>
<evidence type="ECO:0000313" key="3">
    <source>
        <dbReference type="Proteomes" id="UP000030764"/>
    </source>
</evidence>
<keyword evidence="1" id="KW-0479">Metal-binding</keyword>
<protein>
    <recommendedName>
        <fullName evidence="4">Mob1/phocein family protein</fullName>
    </recommendedName>
</protein>
<dbReference type="SUPFAM" id="SSF101152">
    <property type="entry name" value="Mob1/phocein"/>
    <property type="match status" value="1"/>
</dbReference>
<evidence type="ECO:0000256" key="1">
    <source>
        <dbReference type="PIRSR" id="PIRSR605301-1"/>
    </source>
</evidence>
<dbReference type="SMART" id="SM01388">
    <property type="entry name" value="Mob1_phocein"/>
    <property type="match status" value="1"/>
</dbReference>
<dbReference type="InterPro" id="IPR036703">
    <property type="entry name" value="MOB_kinase_act_sf"/>
</dbReference>
<feature type="binding site" evidence="1">
    <location>
        <position position="198"/>
    </location>
    <ligand>
        <name>Zn(2+)</name>
        <dbReference type="ChEBI" id="CHEBI:29105"/>
    </ligand>
</feature>
<keyword evidence="3" id="KW-1185">Reference proteome</keyword>
<organism evidence="2 3">
    <name type="scientific">Trichuris suis</name>
    <name type="common">pig whipworm</name>
    <dbReference type="NCBI Taxonomy" id="68888"/>
    <lineage>
        <taxon>Eukaryota</taxon>
        <taxon>Metazoa</taxon>
        <taxon>Ecdysozoa</taxon>
        <taxon>Nematoda</taxon>
        <taxon>Enoplea</taxon>
        <taxon>Dorylaimia</taxon>
        <taxon>Trichinellida</taxon>
        <taxon>Trichuridae</taxon>
        <taxon>Trichuris</taxon>
    </lineage>
</organism>